<dbReference type="OrthoDB" id="1200606at2"/>
<proteinExistence type="predicted"/>
<dbReference type="AlphaFoldDB" id="A0A255ZYC3"/>
<keyword evidence="3" id="KW-1185">Reference proteome</keyword>
<dbReference type="Pfam" id="PF09411">
    <property type="entry name" value="PagL"/>
    <property type="match status" value="1"/>
</dbReference>
<evidence type="ECO:0000313" key="2">
    <source>
        <dbReference type="EMBL" id="OYQ46389.1"/>
    </source>
</evidence>
<dbReference type="EMBL" id="NOXX01000166">
    <property type="protein sequence ID" value="OYQ46389.1"/>
    <property type="molecule type" value="Genomic_DNA"/>
</dbReference>
<organism evidence="2 3">
    <name type="scientific">Flavobacterium aurantiibacter</name>
    <dbReference type="NCBI Taxonomy" id="2023067"/>
    <lineage>
        <taxon>Bacteria</taxon>
        <taxon>Pseudomonadati</taxon>
        <taxon>Bacteroidota</taxon>
        <taxon>Flavobacteriia</taxon>
        <taxon>Flavobacteriales</taxon>
        <taxon>Flavobacteriaceae</taxon>
        <taxon>Flavobacterium</taxon>
    </lineage>
</organism>
<dbReference type="Gene3D" id="2.40.160.20">
    <property type="match status" value="1"/>
</dbReference>
<feature type="chain" id="PRO_5012445861" description="Acyloxyacyl hydrolase" evidence="1">
    <location>
        <begin position="22"/>
        <end position="205"/>
    </location>
</feature>
<reference evidence="2 3" key="1">
    <citation type="submission" date="2017-07" db="EMBL/GenBank/DDBJ databases">
        <title>Flavobacterium cyanobacteriorum sp. nov., isolated from cyanobacterial aggregates in a eutrophic lake.</title>
        <authorList>
            <person name="Cai H."/>
        </authorList>
    </citation>
    <scope>NUCLEOTIDE SEQUENCE [LARGE SCALE GENOMIC DNA]</scope>
    <source>
        <strain evidence="2 3">TH167</strain>
    </source>
</reference>
<protein>
    <recommendedName>
        <fullName evidence="4">Acyloxyacyl hydrolase</fullName>
    </recommendedName>
</protein>
<keyword evidence="1" id="KW-0732">Signal</keyword>
<accession>A0A255ZYC3</accession>
<evidence type="ECO:0000256" key="1">
    <source>
        <dbReference type="SAM" id="SignalP"/>
    </source>
</evidence>
<feature type="signal peptide" evidence="1">
    <location>
        <begin position="1"/>
        <end position="21"/>
    </location>
</feature>
<sequence>MRASALYILLFCSFFTTTLQSQIYKPKYIEIAAGAGNEISNTDYSYSNRTLKLEAFFQVHHTEKWSYEVLIQPELNFAKHQLLNLYFVTPDEPNFEELRDRYTKLKDIREYALGIGFIARRHLSKKFDVYGYLSVGPMYNDSQTERLSRGFAFADVFAVGLSYHVKNLRFDIRPNFRHTSNAGLQSSNAGFNTLNCDIALAFKIR</sequence>
<evidence type="ECO:0000313" key="3">
    <source>
        <dbReference type="Proteomes" id="UP000216035"/>
    </source>
</evidence>
<dbReference type="Proteomes" id="UP000216035">
    <property type="component" value="Unassembled WGS sequence"/>
</dbReference>
<dbReference type="InterPro" id="IPR018550">
    <property type="entry name" value="Lipid-A_deacylase-rel"/>
</dbReference>
<dbReference type="RefSeq" id="WP_094485593.1">
    <property type="nucleotide sequence ID" value="NZ_NOXX01000166.1"/>
</dbReference>
<evidence type="ECO:0008006" key="4">
    <source>
        <dbReference type="Google" id="ProtNLM"/>
    </source>
</evidence>
<name>A0A255ZYC3_9FLAO</name>
<gene>
    <name evidence="2" type="ORF">CHX27_04615</name>
</gene>
<comment type="caution">
    <text evidence="2">The sequence shown here is derived from an EMBL/GenBank/DDBJ whole genome shotgun (WGS) entry which is preliminary data.</text>
</comment>